<proteinExistence type="predicted"/>
<dbReference type="AlphaFoldDB" id="A0A9Q1HF47"/>
<keyword evidence="2" id="KW-1185">Reference proteome</keyword>
<gene>
    <name evidence="1" type="ORF">HOLleu_11384</name>
</gene>
<comment type="caution">
    <text evidence="1">The sequence shown here is derived from an EMBL/GenBank/DDBJ whole genome shotgun (WGS) entry which is preliminary data.</text>
</comment>
<dbReference type="SUPFAM" id="SSF50978">
    <property type="entry name" value="WD40 repeat-like"/>
    <property type="match status" value="1"/>
</dbReference>
<dbReference type="InterPro" id="IPR036322">
    <property type="entry name" value="WD40_repeat_dom_sf"/>
</dbReference>
<sequence length="193" mass="21747">MRKEFPELDKLSRIGVGFEIEEDKKSPVNIEGIKTDGRTIIDITGVGNGSIVLTGSILANCQSHIAVINMNGKILGRKELKHTRRWVYRYCAYLSELKIATVCWYDEIGIFDIRDNSYIKKNISDVSSSWPSKGMACHLTTDLVNNHILVGRYNSGDVYVFDDQLNYHHTLILPDMIKCPSDMAFSDGKLLSS</sequence>
<dbReference type="EMBL" id="JAIZAY010000004">
    <property type="protein sequence ID" value="KAJ8044039.1"/>
    <property type="molecule type" value="Genomic_DNA"/>
</dbReference>
<accession>A0A9Q1HF47</accession>
<dbReference type="Proteomes" id="UP001152320">
    <property type="component" value="Chromosome 4"/>
</dbReference>
<organism evidence="1 2">
    <name type="scientific">Holothuria leucospilota</name>
    <name type="common">Black long sea cucumber</name>
    <name type="synonym">Mertensiothuria leucospilota</name>
    <dbReference type="NCBI Taxonomy" id="206669"/>
    <lineage>
        <taxon>Eukaryota</taxon>
        <taxon>Metazoa</taxon>
        <taxon>Echinodermata</taxon>
        <taxon>Eleutherozoa</taxon>
        <taxon>Echinozoa</taxon>
        <taxon>Holothuroidea</taxon>
        <taxon>Aspidochirotacea</taxon>
        <taxon>Aspidochirotida</taxon>
        <taxon>Holothuriidae</taxon>
        <taxon>Holothuria</taxon>
    </lineage>
</organism>
<reference evidence="1" key="1">
    <citation type="submission" date="2021-10" db="EMBL/GenBank/DDBJ databases">
        <title>Tropical sea cucumber genome reveals ecological adaptation and Cuvierian tubules defense mechanism.</title>
        <authorList>
            <person name="Chen T."/>
        </authorList>
    </citation>
    <scope>NUCLEOTIDE SEQUENCE</scope>
    <source>
        <strain evidence="1">Nanhai2018</strain>
        <tissue evidence="1">Muscle</tissue>
    </source>
</reference>
<name>A0A9Q1HF47_HOLLE</name>
<evidence type="ECO:0000313" key="1">
    <source>
        <dbReference type="EMBL" id="KAJ8044039.1"/>
    </source>
</evidence>
<evidence type="ECO:0000313" key="2">
    <source>
        <dbReference type="Proteomes" id="UP001152320"/>
    </source>
</evidence>
<dbReference type="OrthoDB" id="8883818at2759"/>
<protein>
    <submittedName>
        <fullName evidence="1">Uncharacterized protein</fullName>
    </submittedName>
</protein>